<dbReference type="PRINTS" id="PR00081">
    <property type="entry name" value="GDHRDH"/>
</dbReference>
<dbReference type="InterPro" id="IPR020904">
    <property type="entry name" value="Sc_DH/Rdtase_CS"/>
</dbReference>
<keyword evidence="2" id="KW-0560">Oxidoreductase</keyword>
<organism evidence="3 4">
    <name type="scientific">SAR86 cluster bacterium</name>
    <dbReference type="NCBI Taxonomy" id="2030880"/>
    <lineage>
        <taxon>Bacteria</taxon>
        <taxon>Pseudomonadati</taxon>
        <taxon>Pseudomonadota</taxon>
        <taxon>Gammaproteobacteria</taxon>
        <taxon>SAR86 cluster</taxon>
    </lineage>
</organism>
<evidence type="ECO:0000313" key="4">
    <source>
        <dbReference type="Proteomes" id="UP000218327"/>
    </source>
</evidence>
<dbReference type="PANTHER" id="PTHR42901:SF1">
    <property type="entry name" value="ALCOHOL DEHYDROGENASE"/>
    <property type="match status" value="1"/>
</dbReference>
<sequence>MMLDKSKQLVVISGATSGIGLSMSKAMLEQGYQVLGIARELEQTAIEHKNFSYESMDIANISKLQDAISQIVSNIDIPVKALINNAGLGKMGNLEQLSVNDIRLVMDTNFISHAIITKSFLPLLKKQGYGDIIFTGSEAALKGSRQGSIYCASKFAVRGFAQALREECGKSGVRVTIINPGAVRTPFFDELHFEPGSEPENAIEPDDIAEILVTIIEARLGTVFDEITLSPLNHVWQRK</sequence>
<dbReference type="PROSITE" id="PS00061">
    <property type="entry name" value="ADH_SHORT"/>
    <property type="match status" value="1"/>
</dbReference>
<comment type="caution">
    <text evidence="3">The sequence shown here is derived from an EMBL/GenBank/DDBJ whole genome shotgun (WGS) entry which is preliminary data.</text>
</comment>
<dbReference type="Proteomes" id="UP000218327">
    <property type="component" value="Unassembled WGS sequence"/>
</dbReference>
<name>A0A2A5AZM2_9GAMM</name>
<reference evidence="4" key="1">
    <citation type="submission" date="2017-08" db="EMBL/GenBank/DDBJ databases">
        <title>A dynamic microbial community with high functional redundancy inhabits the cold, oxic subseafloor aquifer.</title>
        <authorList>
            <person name="Tully B.J."/>
            <person name="Wheat C.G."/>
            <person name="Glazer B.T."/>
            <person name="Huber J.A."/>
        </authorList>
    </citation>
    <scope>NUCLEOTIDE SEQUENCE [LARGE SCALE GENOMIC DNA]</scope>
</reference>
<dbReference type="InterPro" id="IPR036291">
    <property type="entry name" value="NAD(P)-bd_dom_sf"/>
</dbReference>
<gene>
    <name evidence="3" type="ORF">COA96_08790</name>
</gene>
<accession>A0A2A5AZM2</accession>
<dbReference type="AlphaFoldDB" id="A0A2A5AZM2"/>
<dbReference type="InterPro" id="IPR002347">
    <property type="entry name" value="SDR_fam"/>
</dbReference>
<dbReference type="EMBL" id="NVVJ01000023">
    <property type="protein sequence ID" value="PCJ24757.1"/>
    <property type="molecule type" value="Genomic_DNA"/>
</dbReference>
<protein>
    <submittedName>
        <fullName evidence="3">Short-chain dehydrogenase</fullName>
    </submittedName>
</protein>
<evidence type="ECO:0000313" key="3">
    <source>
        <dbReference type="EMBL" id="PCJ24757.1"/>
    </source>
</evidence>
<dbReference type="Pfam" id="PF00106">
    <property type="entry name" value="adh_short"/>
    <property type="match status" value="1"/>
</dbReference>
<comment type="similarity">
    <text evidence="1">Belongs to the short-chain dehydrogenases/reductases (SDR) family.</text>
</comment>
<dbReference type="GO" id="GO:0016491">
    <property type="term" value="F:oxidoreductase activity"/>
    <property type="evidence" value="ECO:0007669"/>
    <property type="project" value="UniProtKB-KW"/>
</dbReference>
<dbReference type="Gene3D" id="3.40.50.720">
    <property type="entry name" value="NAD(P)-binding Rossmann-like Domain"/>
    <property type="match status" value="1"/>
</dbReference>
<evidence type="ECO:0000256" key="1">
    <source>
        <dbReference type="ARBA" id="ARBA00006484"/>
    </source>
</evidence>
<evidence type="ECO:0000256" key="2">
    <source>
        <dbReference type="ARBA" id="ARBA00023002"/>
    </source>
</evidence>
<proteinExistence type="inferred from homology"/>
<dbReference type="PANTHER" id="PTHR42901">
    <property type="entry name" value="ALCOHOL DEHYDROGENASE"/>
    <property type="match status" value="1"/>
</dbReference>
<dbReference type="SUPFAM" id="SSF51735">
    <property type="entry name" value="NAD(P)-binding Rossmann-fold domains"/>
    <property type="match status" value="1"/>
</dbReference>